<evidence type="ECO:0000313" key="2">
    <source>
        <dbReference type="Proteomes" id="UP000533469"/>
    </source>
</evidence>
<gene>
    <name evidence="1" type="ORF">FHS55_004667</name>
</gene>
<dbReference type="Gene3D" id="3.40.50.12500">
    <property type="match status" value="1"/>
</dbReference>
<keyword evidence="1" id="KW-0413">Isomerase</keyword>
<dbReference type="InterPro" id="IPR026286">
    <property type="entry name" value="MaiA/AMDase"/>
</dbReference>
<dbReference type="AlphaFoldDB" id="A0A839ZHG9"/>
<dbReference type="GO" id="GO:0050076">
    <property type="term" value="F:maleate isomerase activity"/>
    <property type="evidence" value="ECO:0007669"/>
    <property type="project" value="UniProtKB-EC"/>
</dbReference>
<organism evidence="1 2">
    <name type="scientific">Ancylobacter tetraedralis</name>
    <dbReference type="NCBI Taxonomy" id="217068"/>
    <lineage>
        <taxon>Bacteria</taxon>
        <taxon>Pseudomonadati</taxon>
        <taxon>Pseudomonadota</taxon>
        <taxon>Alphaproteobacteria</taxon>
        <taxon>Hyphomicrobiales</taxon>
        <taxon>Xanthobacteraceae</taxon>
        <taxon>Ancylobacter</taxon>
    </lineage>
</organism>
<dbReference type="Pfam" id="PF17645">
    <property type="entry name" value="Amdase"/>
    <property type="match status" value="1"/>
</dbReference>
<dbReference type="InterPro" id="IPR053714">
    <property type="entry name" value="Iso_Racemase_Enz_sf"/>
</dbReference>
<dbReference type="PANTHER" id="PTHR40267">
    <property type="entry name" value="BLR3294 PROTEIN"/>
    <property type="match status" value="1"/>
</dbReference>
<protein>
    <submittedName>
        <fullName evidence="1">Maleate isomerase</fullName>
        <ecNumber evidence="1">5.2.1.1</ecNumber>
    </submittedName>
</protein>
<keyword evidence="2" id="KW-1185">Reference proteome</keyword>
<name>A0A839ZHG9_9HYPH</name>
<dbReference type="Proteomes" id="UP000533469">
    <property type="component" value="Unassembled WGS sequence"/>
</dbReference>
<evidence type="ECO:0000313" key="1">
    <source>
        <dbReference type="EMBL" id="MBB3774017.1"/>
    </source>
</evidence>
<dbReference type="PIRSF" id="PIRSF015736">
    <property type="entry name" value="MI"/>
    <property type="match status" value="1"/>
</dbReference>
<dbReference type="EC" id="5.2.1.1" evidence="1"/>
<reference evidence="1 2" key="1">
    <citation type="submission" date="2020-08" db="EMBL/GenBank/DDBJ databases">
        <title>Genomic Encyclopedia of Type Strains, Phase IV (KMG-IV): sequencing the most valuable type-strain genomes for metagenomic binning, comparative biology and taxonomic classification.</title>
        <authorList>
            <person name="Goeker M."/>
        </authorList>
    </citation>
    <scope>NUCLEOTIDE SEQUENCE [LARGE SCALE GENOMIC DNA]</scope>
    <source>
        <strain evidence="1 2">DSM 5895</strain>
    </source>
</reference>
<dbReference type="EMBL" id="JACICD010000020">
    <property type="protein sequence ID" value="MBB3774017.1"/>
    <property type="molecule type" value="Genomic_DNA"/>
</dbReference>
<sequence>MREIKSDAGRHHRAKIGFVLLAMEQTIEDDMFTLRPNGVGIHFTRAAMANRVSVDTLAAMASGIGDAASLLLPDEPLDVVCYACTSGSVVIGEQRVFAELNRGKPNARATSLITSVMRALEVLKVRRIAIATPYLAEVDAIERRYMTARGFDIVHMQGLGIEKDADMVRVTPKAILDFALSVDRPDAEALFISCGALRSLDVIEELERRLGKPVVASNQAMMWDCLRLAGVADRRDDYGILLREH</sequence>
<dbReference type="RefSeq" id="WP_183192197.1">
    <property type="nucleotide sequence ID" value="NZ_JACICD010000020.1"/>
</dbReference>
<comment type="caution">
    <text evidence="1">The sequence shown here is derived from an EMBL/GenBank/DDBJ whole genome shotgun (WGS) entry which is preliminary data.</text>
</comment>
<accession>A0A839ZHG9</accession>
<dbReference type="PANTHER" id="PTHR40267:SF1">
    <property type="entry name" value="BLR3294 PROTEIN"/>
    <property type="match status" value="1"/>
</dbReference>
<proteinExistence type="predicted"/>